<dbReference type="GO" id="GO:0005700">
    <property type="term" value="C:polytene chromosome"/>
    <property type="evidence" value="ECO:0007669"/>
    <property type="project" value="EnsemblMetazoa"/>
</dbReference>
<evidence type="ECO:0000313" key="3">
    <source>
        <dbReference type="EMBL" id="EDW26041.1"/>
    </source>
</evidence>
<dbReference type="PhylomeDB" id="B4GU21"/>
<dbReference type="HOGENOM" id="CLU_143062_0_0_1"/>
<dbReference type="Pfam" id="PF10044">
    <property type="entry name" value="LIN52"/>
    <property type="match status" value="1"/>
</dbReference>
<dbReference type="OMA" id="NVQNTAY"/>
<dbReference type="PANTHER" id="PTHR31489:SF2">
    <property type="entry name" value="PROTEIN LIN-52 HOMOLOG"/>
    <property type="match status" value="1"/>
</dbReference>
<dbReference type="GO" id="GO:0048749">
    <property type="term" value="P:compound eye development"/>
    <property type="evidence" value="ECO:0007669"/>
    <property type="project" value="EnsemblMetazoa"/>
</dbReference>
<feature type="region of interest" description="Disordered" evidence="2">
    <location>
        <begin position="36"/>
        <end position="59"/>
    </location>
</feature>
<dbReference type="GO" id="GO:0031523">
    <property type="term" value="C:Myb complex"/>
    <property type="evidence" value="ECO:0007669"/>
    <property type="project" value="EnsemblMetazoa"/>
</dbReference>
<dbReference type="KEGG" id="dpe:6596885"/>
<name>B4GU21_DROPE</name>
<proteinExistence type="inferred from homology"/>
<evidence type="ECO:0000256" key="1">
    <source>
        <dbReference type="ARBA" id="ARBA00005456"/>
    </source>
</evidence>
<dbReference type="AlphaFoldDB" id="B4GU21"/>
<dbReference type="eggNOG" id="KOG4402">
    <property type="taxonomic scope" value="Eukaryota"/>
</dbReference>
<sequence>MSTKPDLNHSDLSIELLAPETILKTDDDVASGPILTQQQQKKVAEDPAGSSKPDELISLETLRESPVQWPERFPGMDEFLTMCDTPMYLPSVEPISTLTAEDMAKINRLSKMAPDELIAKIKSMHDEIYQLGLLEAKEMSRGKLLEIFDRDRNPKRHT</sequence>
<protein>
    <submittedName>
        <fullName evidence="3">GL14164</fullName>
    </submittedName>
</protein>
<evidence type="ECO:0000256" key="2">
    <source>
        <dbReference type="SAM" id="MobiDB-lite"/>
    </source>
</evidence>
<dbReference type="GO" id="GO:1900118">
    <property type="term" value="P:negative regulation of execution phase of apoptosis"/>
    <property type="evidence" value="ECO:0007669"/>
    <property type="project" value="EnsemblMetazoa"/>
</dbReference>
<accession>B4GU21</accession>
<organism evidence="4">
    <name type="scientific">Drosophila persimilis</name>
    <name type="common">Fruit fly</name>
    <dbReference type="NCBI Taxonomy" id="7234"/>
    <lineage>
        <taxon>Eukaryota</taxon>
        <taxon>Metazoa</taxon>
        <taxon>Ecdysozoa</taxon>
        <taxon>Arthropoda</taxon>
        <taxon>Hexapoda</taxon>
        <taxon>Insecta</taxon>
        <taxon>Pterygota</taxon>
        <taxon>Neoptera</taxon>
        <taxon>Endopterygota</taxon>
        <taxon>Diptera</taxon>
        <taxon>Brachycera</taxon>
        <taxon>Muscomorpha</taxon>
        <taxon>Ephydroidea</taxon>
        <taxon>Drosophilidae</taxon>
        <taxon>Drosophila</taxon>
        <taxon>Sophophora</taxon>
    </lineage>
</organism>
<dbReference type="InterPro" id="IPR018737">
    <property type="entry name" value="DREAM_LIN52"/>
</dbReference>
<dbReference type="EMBL" id="CH479190">
    <property type="protein sequence ID" value="EDW26041.1"/>
    <property type="molecule type" value="Genomic_DNA"/>
</dbReference>
<keyword evidence="4" id="KW-1185">Reference proteome</keyword>
<dbReference type="STRING" id="7234.B4GU21"/>
<dbReference type="Proteomes" id="UP000008744">
    <property type="component" value="Unassembled WGS sequence"/>
</dbReference>
<reference evidence="3 4" key="1">
    <citation type="journal article" date="2007" name="Nature">
        <title>Evolution of genes and genomes on the Drosophila phylogeny.</title>
        <authorList>
            <consortium name="Drosophila 12 Genomes Consortium"/>
            <person name="Clark A.G."/>
            <person name="Eisen M.B."/>
            <person name="Smith D.R."/>
            <person name="Bergman C.M."/>
            <person name="Oliver B."/>
            <person name="Markow T.A."/>
            <person name="Kaufman T.C."/>
            <person name="Kellis M."/>
            <person name="Gelbart W."/>
            <person name="Iyer V.N."/>
            <person name="Pollard D.A."/>
            <person name="Sackton T.B."/>
            <person name="Larracuente A.M."/>
            <person name="Singh N.D."/>
            <person name="Abad J.P."/>
            <person name="Abt D.N."/>
            <person name="Adryan B."/>
            <person name="Aguade M."/>
            <person name="Akashi H."/>
            <person name="Anderson W.W."/>
            <person name="Aquadro C.F."/>
            <person name="Ardell D.H."/>
            <person name="Arguello R."/>
            <person name="Artieri C.G."/>
            <person name="Barbash D.A."/>
            <person name="Barker D."/>
            <person name="Barsanti P."/>
            <person name="Batterham P."/>
            <person name="Batzoglou S."/>
            <person name="Begun D."/>
            <person name="Bhutkar A."/>
            <person name="Blanco E."/>
            <person name="Bosak S.A."/>
            <person name="Bradley R.K."/>
            <person name="Brand A.D."/>
            <person name="Brent M.R."/>
            <person name="Brooks A.N."/>
            <person name="Brown R.H."/>
            <person name="Butlin R.K."/>
            <person name="Caggese C."/>
            <person name="Calvi B.R."/>
            <person name="Bernardo de Carvalho A."/>
            <person name="Caspi A."/>
            <person name="Castrezana S."/>
            <person name="Celniker S.E."/>
            <person name="Chang J.L."/>
            <person name="Chapple C."/>
            <person name="Chatterji S."/>
            <person name="Chinwalla A."/>
            <person name="Civetta A."/>
            <person name="Clifton S.W."/>
            <person name="Comeron J.M."/>
            <person name="Costello J.C."/>
            <person name="Coyne J.A."/>
            <person name="Daub J."/>
            <person name="David R.G."/>
            <person name="Delcher A.L."/>
            <person name="Delehaunty K."/>
            <person name="Do C.B."/>
            <person name="Ebling H."/>
            <person name="Edwards K."/>
            <person name="Eickbush T."/>
            <person name="Evans J.D."/>
            <person name="Filipski A."/>
            <person name="Findeiss S."/>
            <person name="Freyhult E."/>
            <person name="Fulton L."/>
            <person name="Fulton R."/>
            <person name="Garcia A.C."/>
            <person name="Gardiner A."/>
            <person name="Garfield D.A."/>
            <person name="Garvin B.E."/>
            <person name="Gibson G."/>
            <person name="Gilbert D."/>
            <person name="Gnerre S."/>
            <person name="Godfrey J."/>
            <person name="Good R."/>
            <person name="Gotea V."/>
            <person name="Gravely B."/>
            <person name="Greenberg A.J."/>
            <person name="Griffiths-Jones S."/>
            <person name="Gross S."/>
            <person name="Guigo R."/>
            <person name="Gustafson E.A."/>
            <person name="Haerty W."/>
            <person name="Hahn M.W."/>
            <person name="Halligan D.L."/>
            <person name="Halpern A.L."/>
            <person name="Halter G.M."/>
            <person name="Han M.V."/>
            <person name="Heger A."/>
            <person name="Hillier L."/>
            <person name="Hinrichs A.S."/>
            <person name="Holmes I."/>
            <person name="Hoskins R.A."/>
            <person name="Hubisz M.J."/>
            <person name="Hultmark D."/>
            <person name="Huntley M.A."/>
            <person name="Jaffe D.B."/>
            <person name="Jagadeeshan S."/>
            <person name="Jeck W.R."/>
            <person name="Johnson J."/>
            <person name="Jones C.D."/>
            <person name="Jordan W.C."/>
            <person name="Karpen G.H."/>
            <person name="Kataoka E."/>
            <person name="Keightley P.D."/>
            <person name="Kheradpour P."/>
            <person name="Kirkness E.F."/>
            <person name="Koerich L.B."/>
            <person name="Kristiansen K."/>
            <person name="Kudrna D."/>
            <person name="Kulathinal R.J."/>
            <person name="Kumar S."/>
            <person name="Kwok R."/>
            <person name="Lander E."/>
            <person name="Langley C.H."/>
            <person name="Lapoint R."/>
            <person name="Lazzaro B.P."/>
            <person name="Lee S.J."/>
            <person name="Levesque L."/>
            <person name="Li R."/>
            <person name="Lin C.F."/>
            <person name="Lin M.F."/>
            <person name="Lindblad-Toh K."/>
            <person name="Llopart A."/>
            <person name="Long M."/>
            <person name="Low L."/>
            <person name="Lozovsky E."/>
            <person name="Lu J."/>
            <person name="Luo M."/>
            <person name="Machado C.A."/>
            <person name="Makalowski W."/>
            <person name="Marzo M."/>
            <person name="Matsuda M."/>
            <person name="Matzkin L."/>
            <person name="McAllister B."/>
            <person name="McBride C.S."/>
            <person name="McKernan B."/>
            <person name="McKernan K."/>
            <person name="Mendez-Lago M."/>
            <person name="Minx P."/>
            <person name="Mollenhauer M.U."/>
            <person name="Montooth K."/>
            <person name="Mount S.M."/>
            <person name="Mu X."/>
            <person name="Myers E."/>
            <person name="Negre B."/>
            <person name="Newfeld S."/>
            <person name="Nielsen R."/>
            <person name="Noor M.A."/>
            <person name="O'Grady P."/>
            <person name="Pachter L."/>
            <person name="Papaceit M."/>
            <person name="Parisi M.J."/>
            <person name="Parisi M."/>
            <person name="Parts L."/>
            <person name="Pedersen J.S."/>
            <person name="Pesole G."/>
            <person name="Phillippy A.M."/>
            <person name="Ponting C.P."/>
            <person name="Pop M."/>
            <person name="Porcelli D."/>
            <person name="Powell J.R."/>
            <person name="Prohaska S."/>
            <person name="Pruitt K."/>
            <person name="Puig M."/>
            <person name="Quesneville H."/>
            <person name="Ram K.R."/>
            <person name="Rand D."/>
            <person name="Rasmussen M.D."/>
            <person name="Reed L.K."/>
            <person name="Reenan R."/>
            <person name="Reily A."/>
            <person name="Remington K.A."/>
            <person name="Rieger T.T."/>
            <person name="Ritchie M.G."/>
            <person name="Robin C."/>
            <person name="Rogers Y.H."/>
            <person name="Rohde C."/>
            <person name="Rozas J."/>
            <person name="Rubenfield M.J."/>
            <person name="Ruiz A."/>
            <person name="Russo S."/>
            <person name="Salzberg S.L."/>
            <person name="Sanchez-Gracia A."/>
            <person name="Saranga D.J."/>
            <person name="Sato H."/>
            <person name="Schaeffer S.W."/>
            <person name="Schatz M.C."/>
            <person name="Schlenke T."/>
            <person name="Schwartz R."/>
            <person name="Segarra C."/>
            <person name="Singh R.S."/>
            <person name="Sirot L."/>
            <person name="Sirota M."/>
            <person name="Sisneros N.B."/>
            <person name="Smith C.D."/>
            <person name="Smith T.F."/>
            <person name="Spieth J."/>
            <person name="Stage D.E."/>
            <person name="Stark A."/>
            <person name="Stephan W."/>
            <person name="Strausberg R.L."/>
            <person name="Strempel S."/>
            <person name="Sturgill D."/>
            <person name="Sutton G."/>
            <person name="Sutton G.G."/>
            <person name="Tao W."/>
            <person name="Teichmann S."/>
            <person name="Tobari Y.N."/>
            <person name="Tomimura Y."/>
            <person name="Tsolas J.M."/>
            <person name="Valente V.L."/>
            <person name="Venter E."/>
            <person name="Venter J.C."/>
            <person name="Vicario S."/>
            <person name="Vieira F.G."/>
            <person name="Vilella A.J."/>
            <person name="Villasante A."/>
            <person name="Walenz B."/>
            <person name="Wang J."/>
            <person name="Wasserman M."/>
            <person name="Watts T."/>
            <person name="Wilson D."/>
            <person name="Wilson R.K."/>
            <person name="Wing R.A."/>
            <person name="Wolfner M.F."/>
            <person name="Wong A."/>
            <person name="Wong G.K."/>
            <person name="Wu C.I."/>
            <person name="Wu G."/>
            <person name="Yamamoto D."/>
            <person name="Yang H.P."/>
            <person name="Yang S.P."/>
            <person name="Yorke J.A."/>
            <person name="Yoshida K."/>
            <person name="Zdobnov E."/>
            <person name="Zhang P."/>
            <person name="Zhang Y."/>
            <person name="Zimin A.V."/>
            <person name="Baldwin J."/>
            <person name="Abdouelleil A."/>
            <person name="Abdulkadir J."/>
            <person name="Abebe A."/>
            <person name="Abera B."/>
            <person name="Abreu J."/>
            <person name="Acer S.C."/>
            <person name="Aftuck L."/>
            <person name="Alexander A."/>
            <person name="An P."/>
            <person name="Anderson E."/>
            <person name="Anderson S."/>
            <person name="Arachi H."/>
            <person name="Azer M."/>
            <person name="Bachantsang P."/>
            <person name="Barry A."/>
            <person name="Bayul T."/>
            <person name="Berlin A."/>
            <person name="Bessette D."/>
            <person name="Bloom T."/>
            <person name="Blye J."/>
            <person name="Boguslavskiy L."/>
            <person name="Bonnet C."/>
            <person name="Boukhgalter B."/>
            <person name="Bourzgui I."/>
            <person name="Brown A."/>
            <person name="Cahill P."/>
            <person name="Channer S."/>
            <person name="Cheshatsang Y."/>
            <person name="Chuda L."/>
            <person name="Citroen M."/>
            <person name="Collymore A."/>
            <person name="Cooke P."/>
            <person name="Costello M."/>
            <person name="D'Aco K."/>
            <person name="Daza R."/>
            <person name="De Haan G."/>
            <person name="DeGray S."/>
            <person name="DeMaso C."/>
            <person name="Dhargay N."/>
            <person name="Dooley K."/>
            <person name="Dooley E."/>
            <person name="Doricent M."/>
            <person name="Dorje P."/>
            <person name="Dorjee K."/>
            <person name="Dupes A."/>
            <person name="Elong R."/>
            <person name="Falk J."/>
            <person name="Farina A."/>
            <person name="Faro S."/>
            <person name="Ferguson D."/>
            <person name="Fisher S."/>
            <person name="Foley C.D."/>
            <person name="Franke A."/>
            <person name="Friedrich D."/>
            <person name="Gadbois L."/>
            <person name="Gearin G."/>
            <person name="Gearin C.R."/>
            <person name="Giannoukos G."/>
            <person name="Goode T."/>
            <person name="Graham J."/>
            <person name="Grandbois E."/>
            <person name="Grewal S."/>
            <person name="Gyaltsen K."/>
            <person name="Hafez N."/>
            <person name="Hagos B."/>
            <person name="Hall J."/>
            <person name="Henson C."/>
            <person name="Hollinger A."/>
            <person name="Honan T."/>
            <person name="Huard M.D."/>
            <person name="Hughes L."/>
            <person name="Hurhula B."/>
            <person name="Husby M.E."/>
            <person name="Kamat A."/>
            <person name="Kanga B."/>
            <person name="Kashin S."/>
            <person name="Khazanovich D."/>
            <person name="Kisner P."/>
            <person name="Lance K."/>
            <person name="Lara M."/>
            <person name="Lee W."/>
            <person name="Lennon N."/>
            <person name="Letendre F."/>
            <person name="LeVine R."/>
            <person name="Lipovsky A."/>
            <person name="Liu X."/>
            <person name="Liu J."/>
            <person name="Liu S."/>
            <person name="Lokyitsang T."/>
            <person name="Lokyitsang Y."/>
            <person name="Lubonja R."/>
            <person name="Lui A."/>
            <person name="MacDonald P."/>
            <person name="Magnisalis V."/>
            <person name="Maru K."/>
            <person name="Matthews C."/>
            <person name="McCusker W."/>
            <person name="McDonough S."/>
            <person name="Mehta T."/>
            <person name="Meldrim J."/>
            <person name="Meneus L."/>
            <person name="Mihai O."/>
            <person name="Mihalev A."/>
            <person name="Mihova T."/>
            <person name="Mittelman R."/>
            <person name="Mlenga V."/>
            <person name="Montmayeur A."/>
            <person name="Mulrain L."/>
            <person name="Navidi A."/>
            <person name="Naylor J."/>
            <person name="Negash T."/>
            <person name="Nguyen T."/>
            <person name="Nguyen N."/>
            <person name="Nicol R."/>
            <person name="Norbu C."/>
            <person name="Norbu N."/>
            <person name="Novod N."/>
            <person name="O'Neill B."/>
            <person name="Osman S."/>
            <person name="Markiewicz E."/>
            <person name="Oyono O.L."/>
            <person name="Patti C."/>
            <person name="Phunkhang P."/>
            <person name="Pierre F."/>
            <person name="Priest M."/>
            <person name="Raghuraman S."/>
            <person name="Rege F."/>
            <person name="Reyes R."/>
            <person name="Rise C."/>
            <person name="Rogov P."/>
            <person name="Ross K."/>
            <person name="Ryan E."/>
            <person name="Settipalli S."/>
            <person name="Shea T."/>
            <person name="Sherpa N."/>
            <person name="Shi L."/>
            <person name="Shih D."/>
            <person name="Sparrow T."/>
            <person name="Spaulding J."/>
            <person name="Stalker J."/>
            <person name="Stange-Thomann N."/>
            <person name="Stavropoulos S."/>
            <person name="Stone C."/>
            <person name="Strader C."/>
            <person name="Tesfaye S."/>
            <person name="Thomson T."/>
            <person name="Thoulutsang Y."/>
            <person name="Thoulutsang D."/>
            <person name="Topham K."/>
            <person name="Topping I."/>
            <person name="Tsamla T."/>
            <person name="Vassiliev H."/>
            <person name="Vo A."/>
            <person name="Wangchuk T."/>
            <person name="Wangdi T."/>
            <person name="Weiand M."/>
            <person name="Wilkinson J."/>
            <person name="Wilson A."/>
            <person name="Yadav S."/>
            <person name="Young G."/>
            <person name="Yu Q."/>
            <person name="Zembek L."/>
            <person name="Zhong D."/>
            <person name="Zimmer A."/>
            <person name="Zwirko Z."/>
            <person name="Jaffe D.B."/>
            <person name="Alvarez P."/>
            <person name="Brockman W."/>
            <person name="Butler J."/>
            <person name="Chin C."/>
            <person name="Gnerre S."/>
            <person name="Grabherr M."/>
            <person name="Kleber M."/>
            <person name="Mauceli E."/>
            <person name="MacCallum I."/>
        </authorList>
    </citation>
    <scope>NUCLEOTIDE SEQUENCE [LARGE SCALE GENOMIC DNA]</scope>
    <source>
        <strain evidence="4">MSH-3 / Tucson 14011-0111.49</strain>
    </source>
</reference>
<dbReference type="GO" id="GO:0000791">
    <property type="term" value="C:euchromatin"/>
    <property type="evidence" value="ECO:0007669"/>
    <property type="project" value="EnsemblMetazoa"/>
</dbReference>
<dbReference type="PANTHER" id="PTHR31489">
    <property type="entry name" value="LIN52 FAMILY MEMBER"/>
    <property type="match status" value="1"/>
</dbReference>
<dbReference type="OrthoDB" id="5834362at2759"/>
<dbReference type="GO" id="GO:0070176">
    <property type="term" value="C:DRM complex"/>
    <property type="evidence" value="ECO:0007669"/>
    <property type="project" value="EnsemblMetazoa"/>
</dbReference>
<dbReference type="GO" id="GO:0000122">
    <property type="term" value="P:negative regulation of transcription by RNA polymerase II"/>
    <property type="evidence" value="ECO:0007669"/>
    <property type="project" value="EnsemblMetazoa"/>
</dbReference>
<evidence type="ECO:0000313" key="4">
    <source>
        <dbReference type="Proteomes" id="UP000008744"/>
    </source>
</evidence>
<gene>
    <name evidence="3" type="primary">Dper\GL14164</name>
    <name evidence="3" type="ORF">Dper_GL14164</name>
</gene>
<comment type="similarity">
    <text evidence="1">Belongs to the lin-52 family.</text>
</comment>